<keyword evidence="2" id="KW-1185">Reference proteome</keyword>
<name>A0ACC0U7W4_9AGAM</name>
<comment type="caution">
    <text evidence="1">The sequence shown here is derived from an EMBL/GenBank/DDBJ whole genome shotgun (WGS) entry which is preliminary data.</text>
</comment>
<dbReference type="Proteomes" id="UP001207468">
    <property type="component" value="Unassembled WGS sequence"/>
</dbReference>
<organism evidence="1 2">
    <name type="scientific">Russula earlei</name>
    <dbReference type="NCBI Taxonomy" id="71964"/>
    <lineage>
        <taxon>Eukaryota</taxon>
        <taxon>Fungi</taxon>
        <taxon>Dikarya</taxon>
        <taxon>Basidiomycota</taxon>
        <taxon>Agaricomycotina</taxon>
        <taxon>Agaricomycetes</taxon>
        <taxon>Russulales</taxon>
        <taxon>Russulaceae</taxon>
        <taxon>Russula</taxon>
    </lineage>
</organism>
<evidence type="ECO:0000313" key="1">
    <source>
        <dbReference type="EMBL" id="KAI9507625.1"/>
    </source>
</evidence>
<sequence>MEAQPKPTASQPQKSIQMDAVNPVASGSNQHAEHKARRLRGGGAARVRDVPFAICIPPPFSPTVSLPPTHVPQFPTCVMLLTGPRSSNRTASLAWWNASFASNVARSVSHSWPLLFPDCPFLFRLLLFFFFKFCLHVASIITEWRTHVPPL</sequence>
<dbReference type="EMBL" id="JAGFNK010000118">
    <property type="protein sequence ID" value="KAI9507625.1"/>
    <property type="molecule type" value="Genomic_DNA"/>
</dbReference>
<gene>
    <name evidence="1" type="ORF">F5148DRAFT_90536</name>
</gene>
<protein>
    <submittedName>
        <fullName evidence="1">Uncharacterized protein</fullName>
    </submittedName>
</protein>
<evidence type="ECO:0000313" key="2">
    <source>
        <dbReference type="Proteomes" id="UP001207468"/>
    </source>
</evidence>
<reference evidence="1" key="1">
    <citation type="submission" date="2021-03" db="EMBL/GenBank/DDBJ databases">
        <title>Evolutionary priming and transition to the ectomycorrhizal habit in an iconic lineage of mushroom-forming fungi: is preadaptation a requirement?</title>
        <authorList>
            <consortium name="DOE Joint Genome Institute"/>
            <person name="Looney B.P."/>
            <person name="Miyauchi S."/>
            <person name="Morin E."/>
            <person name="Drula E."/>
            <person name="Courty P.E."/>
            <person name="Chicoki N."/>
            <person name="Fauchery L."/>
            <person name="Kohler A."/>
            <person name="Kuo A."/>
            <person name="LaButti K."/>
            <person name="Pangilinan J."/>
            <person name="Lipzen A."/>
            <person name="Riley R."/>
            <person name="Andreopoulos W."/>
            <person name="He G."/>
            <person name="Johnson J."/>
            <person name="Barry K.W."/>
            <person name="Grigoriev I.V."/>
            <person name="Nagy L."/>
            <person name="Hibbett D."/>
            <person name="Henrissat B."/>
            <person name="Matheny P.B."/>
            <person name="Labbe J."/>
            <person name="Martin A.F."/>
        </authorList>
    </citation>
    <scope>NUCLEOTIDE SEQUENCE</scope>
    <source>
        <strain evidence="1">BPL698</strain>
    </source>
</reference>
<proteinExistence type="predicted"/>
<accession>A0ACC0U7W4</accession>